<evidence type="ECO:0000313" key="3">
    <source>
        <dbReference type="Proteomes" id="UP000005240"/>
    </source>
</evidence>
<keyword evidence="3" id="KW-1185">Reference proteome</keyword>
<reference evidence="2" key="4">
    <citation type="submission" date="2025-05" db="UniProtKB">
        <authorList>
            <consortium name="EnsemblFungi"/>
        </authorList>
    </citation>
    <scope>IDENTIFICATION</scope>
    <source>
        <strain evidence="2">isolate 1-1 / race 1 (BBBD)</strain>
    </source>
</reference>
<evidence type="ECO:0000313" key="2">
    <source>
        <dbReference type="EnsemblFungi" id="PTTG_25362-t43_1-p1"/>
    </source>
</evidence>
<dbReference type="PANTHER" id="PTHR33069">
    <property type="entry name" value="CHROMOSOME 7, WHOLE GENOME SHOTGUN SEQUENCE-RELATED"/>
    <property type="match status" value="1"/>
</dbReference>
<dbReference type="OrthoDB" id="2508905at2759"/>
<reference evidence="1" key="1">
    <citation type="submission" date="2009-11" db="EMBL/GenBank/DDBJ databases">
        <authorList>
            <consortium name="The Broad Institute Genome Sequencing Platform"/>
            <person name="Ward D."/>
            <person name="Feldgarden M."/>
            <person name="Earl A."/>
            <person name="Young S.K."/>
            <person name="Zeng Q."/>
            <person name="Koehrsen M."/>
            <person name="Alvarado L."/>
            <person name="Berlin A."/>
            <person name="Bochicchio J."/>
            <person name="Borenstein D."/>
            <person name="Chapman S.B."/>
            <person name="Chen Z."/>
            <person name="Engels R."/>
            <person name="Freedman E."/>
            <person name="Gellesch M."/>
            <person name="Goldberg J."/>
            <person name="Griggs A."/>
            <person name="Gujja S."/>
            <person name="Heilman E."/>
            <person name="Heiman D."/>
            <person name="Hepburn T."/>
            <person name="Howarth C."/>
            <person name="Jen D."/>
            <person name="Larson L."/>
            <person name="Lewis B."/>
            <person name="Mehta T."/>
            <person name="Park D."/>
            <person name="Pearson M."/>
            <person name="Roberts A."/>
            <person name="Saif S."/>
            <person name="Shea T."/>
            <person name="Shenoy N."/>
            <person name="Sisk P."/>
            <person name="Stolte C."/>
            <person name="Sykes S."/>
            <person name="Thomson T."/>
            <person name="Walk T."/>
            <person name="White J."/>
            <person name="Yandava C."/>
            <person name="Izard J."/>
            <person name="Baranova O.V."/>
            <person name="Blanton J.M."/>
            <person name="Tanner A.C."/>
            <person name="Dewhirst F.E."/>
            <person name="Haas B."/>
            <person name="Nusbaum C."/>
            <person name="Birren B."/>
        </authorList>
    </citation>
    <scope>NUCLEOTIDE SEQUENCE [LARGE SCALE GENOMIC DNA]</scope>
    <source>
        <strain evidence="1">1-1 BBBD Race 1</strain>
    </source>
</reference>
<accession>A0A180H2Y9</accession>
<gene>
    <name evidence="1" type="ORF">PTTG_25362</name>
</gene>
<reference evidence="1" key="2">
    <citation type="submission" date="2016-05" db="EMBL/GenBank/DDBJ databases">
        <title>Comparative analysis highlights variable genome content of wheat rusts and divergence of the mating loci.</title>
        <authorList>
            <person name="Cuomo C.A."/>
            <person name="Bakkeren G."/>
            <person name="Szabo L."/>
            <person name="Khalil H."/>
            <person name="Joly D."/>
            <person name="Goldberg J."/>
            <person name="Young S."/>
            <person name="Zeng Q."/>
            <person name="Fellers J."/>
        </authorList>
    </citation>
    <scope>NUCLEOTIDE SEQUENCE [LARGE SCALE GENOMIC DNA]</scope>
    <source>
        <strain evidence="1">1-1 BBBD Race 1</strain>
    </source>
</reference>
<name>A0A180H2Y9_PUCT1</name>
<dbReference type="VEuPathDB" id="FungiDB:PTTG_25362"/>
<proteinExistence type="predicted"/>
<evidence type="ECO:0000313" key="1">
    <source>
        <dbReference type="EMBL" id="OAV99365.1"/>
    </source>
</evidence>
<dbReference type="Proteomes" id="UP000005240">
    <property type="component" value="Unassembled WGS sequence"/>
</dbReference>
<reference evidence="2 3" key="3">
    <citation type="journal article" date="2017" name="G3 (Bethesda)">
        <title>Comparative analysis highlights variable genome content of wheat rusts and divergence of the mating loci.</title>
        <authorList>
            <person name="Cuomo C.A."/>
            <person name="Bakkeren G."/>
            <person name="Khalil H.B."/>
            <person name="Panwar V."/>
            <person name="Joly D."/>
            <person name="Linning R."/>
            <person name="Sakthikumar S."/>
            <person name="Song X."/>
            <person name="Adiconis X."/>
            <person name="Fan L."/>
            <person name="Goldberg J.M."/>
            <person name="Levin J.Z."/>
            <person name="Young S."/>
            <person name="Zeng Q."/>
            <person name="Anikster Y."/>
            <person name="Bruce M."/>
            <person name="Wang M."/>
            <person name="Yin C."/>
            <person name="McCallum B."/>
            <person name="Szabo L.J."/>
            <person name="Hulbert S."/>
            <person name="Chen X."/>
            <person name="Fellers J.P."/>
        </authorList>
    </citation>
    <scope>NUCLEOTIDE SEQUENCE</scope>
    <source>
        <strain evidence="2">isolate 1-1 / race 1 (BBBD)</strain>
        <strain evidence="3">Isolate 1-1 / race 1 (BBBD)</strain>
    </source>
</reference>
<sequence length="414" mass="47262">MQETDISLVVERLDSLSRKHDPIVIDNEKFLIKANQPQLTIDAINGLSTQLHQLQTQALPTFRQQLIDLLASFDVFDLEEREFNPKLGRTLDTLEILSRITPTFDEISAFVHSIARIAFDSSIDHTDGDYGDLKKFRSHLLVTLVDQLLQDPAGELFFFSKEFLELWNVSMKINRKLMLNGEVDELAEYKERMITAVANSSELIDTIIHSSKRSDFRFLQDHCQHLVSNLEECVNYVRHQIYSRSEPSHGPTLDKLTSSSQPLSLRSLIAQLFESALPLFKLVKISFNRLLDKKPPFTINTRITSGELQTLLNEIRNLDSWLMKLMRNLTWMYERNDINYREEDFVRIGQMISVEFNSSLSSLSSLLIPTPGTPLDCGSSESSFSVIKGQVAPAVATLTHAIDRFELAVQRLSN</sequence>
<dbReference type="EMBL" id="ADAS02000003">
    <property type="protein sequence ID" value="OAV99365.1"/>
    <property type="molecule type" value="Genomic_DNA"/>
</dbReference>
<protein>
    <submittedName>
        <fullName evidence="1 2">Uncharacterized protein</fullName>
    </submittedName>
</protein>
<organism evidence="1">
    <name type="scientific">Puccinia triticina (isolate 1-1 / race 1 (BBBD))</name>
    <name type="common">Brown leaf rust fungus</name>
    <dbReference type="NCBI Taxonomy" id="630390"/>
    <lineage>
        <taxon>Eukaryota</taxon>
        <taxon>Fungi</taxon>
        <taxon>Dikarya</taxon>
        <taxon>Basidiomycota</taxon>
        <taxon>Pucciniomycotina</taxon>
        <taxon>Pucciniomycetes</taxon>
        <taxon>Pucciniales</taxon>
        <taxon>Pucciniaceae</taxon>
        <taxon>Puccinia</taxon>
    </lineage>
</organism>
<dbReference type="AlphaFoldDB" id="A0A180H2Y9"/>
<dbReference type="PANTHER" id="PTHR33069:SF3">
    <property type="entry name" value="DYNEIN HEAVY CHAIN TAIL DOMAIN-CONTAINING PROTEIN"/>
    <property type="match status" value="1"/>
</dbReference>
<dbReference type="EnsemblFungi" id="PTTG_25362-t43_1">
    <property type="protein sequence ID" value="PTTG_25362-t43_1-p1"/>
    <property type="gene ID" value="PTTG_25362"/>
</dbReference>